<dbReference type="Pfam" id="PF24483">
    <property type="entry name" value="DUF7582"/>
    <property type="match status" value="1"/>
</dbReference>
<organism evidence="2 3">
    <name type="scientific">Thermothielavioides terrestris (strain ATCC 38088 / NRRL 8126)</name>
    <name type="common">Thielavia terrestris</name>
    <dbReference type="NCBI Taxonomy" id="578455"/>
    <lineage>
        <taxon>Eukaryota</taxon>
        <taxon>Fungi</taxon>
        <taxon>Dikarya</taxon>
        <taxon>Ascomycota</taxon>
        <taxon>Pezizomycotina</taxon>
        <taxon>Sordariomycetes</taxon>
        <taxon>Sordariomycetidae</taxon>
        <taxon>Sordariales</taxon>
        <taxon>Chaetomiaceae</taxon>
        <taxon>Thermothielavioides</taxon>
        <taxon>Thermothielavioides terrestris</taxon>
    </lineage>
</organism>
<evidence type="ECO:0000313" key="3">
    <source>
        <dbReference type="Proteomes" id="UP000008181"/>
    </source>
</evidence>
<evidence type="ECO:0000259" key="1">
    <source>
        <dbReference type="Pfam" id="PF24483"/>
    </source>
</evidence>
<feature type="non-terminal residue" evidence="2">
    <location>
        <position position="1"/>
    </location>
</feature>
<dbReference type="HOGENOM" id="CLU_084521_1_0_1"/>
<sequence>LDRETLLSALQNVAAYITKKGGNVTVIAIGGAINTIYLRSRQTTHDVDFFNNYLTADDFKHLIQGAREAAKRNPELEESWFNNRTILFIPKDQRQTLTDQAFAQREVIFRQGGLTVLAAPWQYAFCCKLDRLAGSGLHGARSYDLDDAVQYLRRYLVKAGQTQVSYTTVREWFTQYLLRWTSANDEVVTKVNTTYRAAFRVQYNVIA</sequence>
<name>G2RIA4_THETT</name>
<keyword evidence="3" id="KW-1185">Reference proteome</keyword>
<dbReference type="AlphaFoldDB" id="G2RIA4"/>
<dbReference type="EMBL" id="CP003014">
    <property type="protein sequence ID" value="AEO71566.1"/>
    <property type="molecule type" value="Genomic_DNA"/>
</dbReference>
<evidence type="ECO:0000313" key="2">
    <source>
        <dbReference type="EMBL" id="AEO71566.1"/>
    </source>
</evidence>
<dbReference type="RefSeq" id="XP_003657902.1">
    <property type="nucleotide sequence ID" value="XM_003657854.1"/>
</dbReference>
<dbReference type="Proteomes" id="UP000008181">
    <property type="component" value="Chromosome 6"/>
</dbReference>
<feature type="domain" description="DUF7582" evidence="1">
    <location>
        <begin position="5"/>
        <end position="200"/>
    </location>
</feature>
<accession>G2RIA4</accession>
<gene>
    <name evidence="2" type="ORF">THITE_2058890</name>
</gene>
<dbReference type="OrthoDB" id="3348320at2759"/>
<dbReference type="GeneID" id="11522138"/>
<dbReference type="InterPro" id="IPR056004">
    <property type="entry name" value="DUF7582"/>
</dbReference>
<dbReference type="KEGG" id="ttt:THITE_2058890"/>
<dbReference type="eggNOG" id="ENOG502RA4C">
    <property type="taxonomic scope" value="Eukaryota"/>
</dbReference>
<reference evidence="2 3" key="1">
    <citation type="journal article" date="2011" name="Nat. Biotechnol.">
        <title>Comparative genomic analysis of the thermophilic biomass-degrading fungi Myceliophthora thermophila and Thielavia terrestris.</title>
        <authorList>
            <person name="Berka R.M."/>
            <person name="Grigoriev I.V."/>
            <person name="Otillar R."/>
            <person name="Salamov A."/>
            <person name="Grimwood J."/>
            <person name="Reid I."/>
            <person name="Ishmael N."/>
            <person name="John T."/>
            <person name="Darmond C."/>
            <person name="Moisan M.-C."/>
            <person name="Henrissat B."/>
            <person name="Coutinho P.M."/>
            <person name="Lombard V."/>
            <person name="Natvig D.O."/>
            <person name="Lindquist E."/>
            <person name="Schmutz J."/>
            <person name="Lucas S."/>
            <person name="Harris P."/>
            <person name="Powlowski J."/>
            <person name="Bellemare A."/>
            <person name="Taylor D."/>
            <person name="Butler G."/>
            <person name="de Vries R.P."/>
            <person name="Allijn I.E."/>
            <person name="van den Brink J."/>
            <person name="Ushinsky S."/>
            <person name="Storms R."/>
            <person name="Powell A.J."/>
            <person name="Paulsen I.T."/>
            <person name="Elbourne L.D.H."/>
            <person name="Baker S.E."/>
            <person name="Magnuson J."/>
            <person name="LaBoissiere S."/>
            <person name="Clutterbuck A.J."/>
            <person name="Martinez D."/>
            <person name="Wogulis M."/>
            <person name="de Leon A.L."/>
            <person name="Rey M.W."/>
            <person name="Tsang A."/>
        </authorList>
    </citation>
    <scope>NUCLEOTIDE SEQUENCE [LARGE SCALE GENOMIC DNA]</scope>
    <source>
        <strain evidence="3">ATCC 38088 / NRRL 8126</strain>
    </source>
</reference>
<proteinExistence type="predicted"/>
<protein>
    <recommendedName>
        <fullName evidence="1">DUF7582 domain-containing protein</fullName>
    </recommendedName>
</protein>